<sequence length="1128" mass="127025">MDPFSIALATVTLTTAVKDLAELVLKLERSFSKPAENIRNAEMLATEVHRTLDQLKQFCDEQEGILSNANDMKVALSELIRGMESVYDKCSGITPVTAKKKIDKFKATFSAWKNRNKVQSEIKELMNRVNRCCIQFMMFSIMRIEKRQVISGDTRTQASNIIRNDISTMVSDERIIGFIGSNSATLSKLPPDIQISSDFISDAYLRLQISEINALMEKLSLTASYPVEEPIGDYLLPFQTFPSLLVVEDDRFILRKNVIMQALQIQTILKGDSASLSVQAGARALAGLAVGLFYLDMYHESALIGAWAVKLYRTLVTNHPTTYLPSLALSLSNLATAYCGTDDGVNGALSAISECIAIGRSLQTPSASLDIKLLLPYALSISAYVTLLERDSLKSLQEAKEAVVFFDNVIVSKNLTNGEFQVARKLVEVLDNSSSSAAHSYAQALHQLSPSVAVYVYAKTLQEFSTSLQQVGQFAEAFQTQQRALEIFEFLVPFYPNRMDLVRARALCRILRADFRDFLPSTDALPMSQELVAIFRKYFQKDRLKYGMELCNVLWQHADLLEEMGQYDNALLVWKDVTYLVQEVDEDKLRFASALEKFSNALRSLDRHNEATISRRELVNIYQAIHKSPSLFEANAHCNLAYDLQCAERYPEAIHEAQTSVMQYRMLVFRDPGQYKPYLANSLHLLSNILFNADEYKQAFDEGQEAFDLYQSVIQNTPGVLSRYIECIRLHIQISKFSDNETESIERGQSLICYSNELIKIFPDERERSLIYATHIHSENLERFDRLTEANITIQGALDWYENVPADTPSAVEMHIRCLHQMAIVLYAQGSPEKALGAFEAAIDTGKKFSSHPDIVGLLTWTVTNRAVSLFEVGRYSEALTASQDAVSVIRGTKFADTSTLVWCLQVAFMVQRFTKETEAEINFNGLQEAINLCRAGINTAEDLPNRLSCLVDLTECLVSMSEASADIGNEVKAMCLAQESVEEIMKVQSTNPILPWRDIQSTHMNTLHNLSLRLAFNHNLNLSQALDLIIEAGSYYEKRALARNGLYPTFARILLSQGMLYCAAGQHKEGIEARSKLTDIQERLRFAFPSLARCVQLKLDRERGRPSWIALVAKLDIHCKHQDLDKE</sequence>
<evidence type="ECO:0000313" key="3">
    <source>
        <dbReference type="EMBL" id="KDR69658.1"/>
    </source>
</evidence>
<protein>
    <submittedName>
        <fullName evidence="3">Uncharacterized protein</fullName>
    </submittedName>
</protein>
<gene>
    <name evidence="3" type="ORF">GALMADRAFT_145379</name>
</gene>
<dbReference type="AlphaFoldDB" id="A0A067SSB0"/>
<dbReference type="OrthoDB" id="3057274at2759"/>
<dbReference type="STRING" id="685588.A0A067SSB0"/>
<dbReference type="Proteomes" id="UP000027222">
    <property type="component" value="Unassembled WGS sequence"/>
</dbReference>
<dbReference type="InterPro" id="IPR019734">
    <property type="entry name" value="TPR_rpt"/>
</dbReference>
<keyword evidence="4" id="KW-1185">Reference proteome</keyword>
<keyword evidence="2" id="KW-0802">TPR repeat</keyword>
<dbReference type="SUPFAM" id="SSF48452">
    <property type="entry name" value="TPR-like"/>
    <property type="match status" value="3"/>
</dbReference>
<dbReference type="PANTHER" id="PTHR45641">
    <property type="entry name" value="TETRATRICOPEPTIDE REPEAT PROTEIN (AFU_ORTHOLOGUE AFUA_6G03870)"/>
    <property type="match status" value="1"/>
</dbReference>
<name>A0A067SSB0_GALM3</name>
<proteinExistence type="predicted"/>
<organism evidence="3 4">
    <name type="scientific">Galerina marginata (strain CBS 339.88)</name>
    <dbReference type="NCBI Taxonomy" id="685588"/>
    <lineage>
        <taxon>Eukaryota</taxon>
        <taxon>Fungi</taxon>
        <taxon>Dikarya</taxon>
        <taxon>Basidiomycota</taxon>
        <taxon>Agaricomycotina</taxon>
        <taxon>Agaricomycetes</taxon>
        <taxon>Agaricomycetidae</taxon>
        <taxon>Agaricales</taxon>
        <taxon>Agaricineae</taxon>
        <taxon>Strophariaceae</taxon>
        <taxon>Galerina</taxon>
    </lineage>
</organism>
<evidence type="ECO:0000256" key="2">
    <source>
        <dbReference type="ARBA" id="ARBA00022803"/>
    </source>
</evidence>
<dbReference type="HOGENOM" id="CLU_009594_0_0_1"/>
<dbReference type="EMBL" id="KL142401">
    <property type="protein sequence ID" value="KDR69658.1"/>
    <property type="molecule type" value="Genomic_DNA"/>
</dbReference>
<reference evidence="4" key="1">
    <citation type="journal article" date="2014" name="Proc. Natl. Acad. Sci. U.S.A.">
        <title>Extensive sampling of basidiomycete genomes demonstrates inadequacy of the white-rot/brown-rot paradigm for wood decay fungi.</title>
        <authorList>
            <person name="Riley R."/>
            <person name="Salamov A.A."/>
            <person name="Brown D.W."/>
            <person name="Nagy L.G."/>
            <person name="Floudas D."/>
            <person name="Held B.W."/>
            <person name="Levasseur A."/>
            <person name="Lombard V."/>
            <person name="Morin E."/>
            <person name="Otillar R."/>
            <person name="Lindquist E.A."/>
            <person name="Sun H."/>
            <person name="LaButti K.M."/>
            <person name="Schmutz J."/>
            <person name="Jabbour D."/>
            <person name="Luo H."/>
            <person name="Baker S.E."/>
            <person name="Pisabarro A.G."/>
            <person name="Walton J.D."/>
            <person name="Blanchette R.A."/>
            <person name="Henrissat B."/>
            <person name="Martin F."/>
            <person name="Cullen D."/>
            <person name="Hibbett D.S."/>
            <person name="Grigoriev I.V."/>
        </authorList>
    </citation>
    <scope>NUCLEOTIDE SEQUENCE [LARGE SCALE GENOMIC DNA]</scope>
    <source>
        <strain evidence="4">CBS 339.88</strain>
    </source>
</reference>
<keyword evidence="1" id="KW-0677">Repeat</keyword>
<dbReference type="SMART" id="SM00028">
    <property type="entry name" value="TPR"/>
    <property type="match status" value="7"/>
</dbReference>
<accession>A0A067SSB0</accession>
<dbReference type="Gene3D" id="1.25.40.10">
    <property type="entry name" value="Tetratricopeptide repeat domain"/>
    <property type="match status" value="3"/>
</dbReference>
<evidence type="ECO:0000313" key="4">
    <source>
        <dbReference type="Proteomes" id="UP000027222"/>
    </source>
</evidence>
<dbReference type="InterPro" id="IPR011990">
    <property type="entry name" value="TPR-like_helical_dom_sf"/>
</dbReference>
<evidence type="ECO:0000256" key="1">
    <source>
        <dbReference type="ARBA" id="ARBA00022737"/>
    </source>
</evidence>